<keyword evidence="1" id="KW-0472">Membrane</keyword>
<name>A0A0B7IK99_9FLAO</name>
<dbReference type="Proteomes" id="UP000039370">
    <property type="component" value="Unassembled WGS sequence"/>
</dbReference>
<organism evidence="2 3">
    <name type="scientific">Capnocytophaga canimorsus</name>
    <dbReference type="NCBI Taxonomy" id="28188"/>
    <lineage>
        <taxon>Bacteria</taxon>
        <taxon>Pseudomonadati</taxon>
        <taxon>Bacteroidota</taxon>
        <taxon>Flavobacteriia</taxon>
        <taxon>Flavobacteriales</taxon>
        <taxon>Flavobacteriaceae</taxon>
        <taxon>Capnocytophaga</taxon>
    </lineage>
</organism>
<accession>A0A0B7IK99</accession>
<dbReference type="PANTHER" id="PTHR41532">
    <property type="entry name" value="FIXS PROTEIN"/>
    <property type="match status" value="1"/>
</dbReference>
<gene>
    <name evidence="2" type="ORF">CCAN11_2140010</name>
</gene>
<dbReference type="EMBL" id="CDOK01000129">
    <property type="protein sequence ID" value="CEN50408.1"/>
    <property type="molecule type" value="Genomic_DNA"/>
</dbReference>
<sequence length="66" mass="7610">MSVIYMLISISIVVALIFFFLFIKAVRTGQYDDSHTPAVRMLFEDELVEEAPTEKENIKNTNKQLT</sequence>
<dbReference type="PANTHER" id="PTHR41532:SF1">
    <property type="entry name" value="FIXS PROTEIN"/>
    <property type="match status" value="1"/>
</dbReference>
<dbReference type="AlphaFoldDB" id="A0A0B7IK99"/>
<keyword evidence="1" id="KW-1133">Transmembrane helix</keyword>
<dbReference type="InterPro" id="IPR004714">
    <property type="entry name" value="Cyt_oxidase_maturation_cbb3"/>
</dbReference>
<reference evidence="3" key="1">
    <citation type="submission" date="2015-01" db="EMBL/GenBank/DDBJ databases">
        <authorList>
            <person name="MANFREDI Pablo"/>
        </authorList>
    </citation>
    <scope>NUCLEOTIDE SEQUENCE [LARGE SCALE GENOMIC DNA]</scope>
    <source>
        <strain evidence="3">Cc11</strain>
    </source>
</reference>
<dbReference type="RefSeq" id="WP_041986302.1">
    <property type="nucleotide sequence ID" value="NZ_BOQI01000001.1"/>
</dbReference>
<dbReference type="NCBIfam" id="TIGR00847">
    <property type="entry name" value="ccoS"/>
    <property type="match status" value="1"/>
</dbReference>
<keyword evidence="1" id="KW-0812">Transmembrane</keyword>
<feature type="transmembrane region" description="Helical" evidence="1">
    <location>
        <begin position="6"/>
        <end position="23"/>
    </location>
</feature>
<dbReference type="Pfam" id="PF03597">
    <property type="entry name" value="FixS"/>
    <property type="match status" value="1"/>
</dbReference>
<evidence type="ECO:0000313" key="2">
    <source>
        <dbReference type="EMBL" id="CEN50408.1"/>
    </source>
</evidence>
<evidence type="ECO:0000256" key="1">
    <source>
        <dbReference type="SAM" id="Phobius"/>
    </source>
</evidence>
<evidence type="ECO:0000313" key="3">
    <source>
        <dbReference type="Proteomes" id="UP000039370"/>
    </source>
</evidence>
<protein>
    <submittedName>
        <fullName evidence="2">Nitrogen fixation protein fixS</fullName>
    </submittedName>
</protein>
<proteinExistence type="predicted"/>